<dbReference type="AlphaFoldDB" id="A0A9P6NHY2"/>
<evidence type="ECO:0000313" key="2">
    <source>
        <dbReference type="Proteomes" id="UP000886653"/>
    </source>
</evidence>
<protein>
    <submittedName>
        <fullName evidence="1">Uncharacterized protein</fullName>
    </submittedName>
</protein>
<dbReference type="Proteomes" id="UP000886653">
    <property type="component" value="Unassembled WGS sequence"/>
</dbReference>
<accession>A0A9P6NHY2</accession>
<name>A0A9P6NHY2_9BASI</name>
<sequence length="95" mass="10917">WHKLKSVHEELTTGGLMYWLCKSSGLTLRQMEGDDTEKHIDLLLTYYDHLSSLTTKENPLTPDAILMTALFISLPLDWISVINHLMECDNISLQK</sequence>
<comment type="caution">
    <text evidence="1">The sequence shown here is derived from an EMBL/GenBank/DDBJ whole genome shotgun (WGS) entry which is preliminary data.</text>
</comment>
<gene>
    <name evidence="1" type="ORF">CROQUDRAFT_48140</name>
</gene>
<feature type="non-terminal residue" evidence="1">
    <location>
        <position position="1"/>
    </location>
</feature>
<keyword evidence="2" id="KW-1185">Reference proteome</keyword>
<organism evidence="1 2">
    <name type="scientific">Cronartium quercuum f. sp. fusiforme G11</name>
    <dbReference type="NCBI Taxonomy" id="708437"/>
    <lineage>
        <taxon>Eukaryota</taxon>
        <taxon>Fungi</taxon>
        <taxon>Dikarya</taxon>
        <taxon>Basidiomycota</taxon>
        <taxon>Pucciniomycotina</taxon>
        <taxon>Pucciniomycetes</taxon>
        <taxon>Pucciniales</taxon>
        <taxon>Coleosporiaceae</taxon>
        <taxon>Cronartium</taxon>
    </lineage>
</organism>
<proteinExistence type="predicted"/>
<dbReference type="EMBL" id="MU167307">
    <property type="protein sequence ID" value="KAG0143926.1"/>
    <property type="molecule type" value="Genomic_DNA"/>
</dbReference>
<evidence type="ECO:0000313" key="1">
    <source>
        <dbReference type="EMBL" id="KAG0143926.1"/>
    </source>
</evidence>
<reference evidence="1" key="1">
    <citation type="submission" date="2013-11" db="EMBL/GenBank/DDBJ databases">
        <title>Genome sequence of the fusiform rust pathogen reveals effectors for host alternation and coevolution with pine.</title>
        <authorList>
            <consortium name="DOE Joint Genome Institute"/>
            <person name="Smith K."/>
            <person name="Pendleton A."/>
            <person name="Kubisiak T."/>
            <person name="Anderson C."/>
            <person name="Salamov A."/>
            <person name="Aerts A."/>
            <person name="Riley R."/>
            <person name="Clum A."/>
            <person name="Lindquist E."/>
            <person name="Ence D."/>
            <person name="Campbell M."/>
            <person name="Kronenberg Z."/>
            <person name="Feau N."/>
            <person name="Dhillon B."/>
            <person name="Hamelin R."/>
            <person name="Burleigh J."/>
            <person name="Smith J."/>
            <person name="Yandell M."/>
            <person name="Nelson C."/>
            <person name="Grigoriev I."/>
            <person name="Davis J."/>
        </authorList>
    </citation>
    <scope>NUCLEOTIDE SEQUENCE</scope>
    <source>
        <strain evidence="1">G11</strain>
    </source>
</reference>
<dbReference type="OrthoDB" id="2507032at2759"/>